<sequence>MRHLISQQEDSNTQLREHLAREISQIINTFFTRETHRQILKSIEHYYAVIRRQAQNIANHHEKQTLPRKAKVY</sequence>
<comment type="caution">
    <text evidence="1">The sequence shown here is derived from an EMBL/GenBank/DDBJ whole genome shotgun (WGS) entry which is preliminary data.</text>
</comment>
<gene>
    <name evidence="1" type="ORF">ENR15_02035</name>
</gene>
<name>A0A7C3ZTV3_9CYAN</name>
<protein>
    <submittedName>
        <fullName evidence="1">Uncharacterized protein</fullName>
    </submittedName>
</protein>
<dbReference type="AlphaFoldDB" id="A0A7C3ZTV3"/>
<dbReference type="EMBL" id="DSPX01000017">
    <property type="protein sequence ID" value="HGF99467.1"/>
    <property type="molecule type" value="Genomic_DNA"/>
</dbReference>
<organism evidence="1">
    <name type="scientific">Planktothricoides sp. SpSt-374</name>
    <dbReference type="NCBI Taxonomy" id="2282167"/>
    <lineage>
        <taxon>Bacteria</taxon>
        <taxon>Bacillati</taxon>
        <taxon>Cyanobacteriota</taxon>
        <taxon>Cyanophyceae</taxon>
        <taxon>Oscillatoriophycideae</taxon>
        <taxon>Oscillatoriales</taxon>
        <taxon>Oscillatoriaceae</taxon>
        <taxon>Planktothricoides</taxon>
    </lineage>
</organism>
<proteinExistence type="predicted"/>
<evidence type="ECO:0000313" key="1">
    <source>
        <dbReference type="EMBL" id="HGF99467.1"/>
    </source>
</evidence>
<accession>A0A7C3ZTV3</accession>
<reference evidence="1" key="1">
    <citation type="journal article" date="2020" name="mSystems">
        <title>Genome- and Community-Level Interaction Insights into Carbon Utilization and Element Cycling Functions of Hydrothermarchaeota in Hydrothermal Sediment.</title>
        <authorList>
            <person name="Zhou Z."/>
            <person name="Liu Y."/>
            <person name="Xu W."/>
            <person name="Pan J."/>
            <person name="Luo Z.H."/>
            <person name="Li M."/>
        </authorList>
    </citation>
    <scope>NUCLEOTIDE SEQUENCE [LARGE SCALE GENOMIC DNA]</scope>
    <source>
        <strain evidence="1">SpSt-374</strain>
    </source>
</reference>